<feature type="transmembrane region" description="Helical" evidence="1">
    <location>
        <begin position="269"/>
        <end position="290"/>
    </location>
</feature>
<feature type="transmembrane region" description="Helical" evidence="1">
    <location>
        <begin position="302"/>
        <end position="320"/>
    </location>
</feature>
<feature type="transmembrane region" description="Helical" evidence="1">
    <location>
        <begin position="84"/>
        <end position="105"/>
    </location>
</feature>
<keyword evidence="1" id="KW-0812">Transmembrane</keyword>
<dbReference type="Proteomes" id="UP000430508">
    <property type="component" value="Chromosome"/>
</dbReference>
<gene>
    <name evidence="2" type="ORF">GQ588_01840</name>
</gene>
<dbReference type="InterPro" id="IPR038728">
    <property type="entry name" value="YkvI-like"/>
</dbReference>
<reference evidence="2 3" key="1">
    <citation type="submission" date="2019-12" db="EMBL/GenBank/DDBJ databases">
        <title>Sequence classification of anaerobic respiratory reductive dehalogenases: First we see many, then we see few.</title>
        <authorList>
            <person name="Molenda O."/>
            <person name="Puentes Jacome L.A."/>
            <person name="Cao X."/>
            <person name="Nesbo C.L."/>
            <person name="Tang S."/>
            <person name="Morson N."/>
            <person name="Patron J."/>
            <person name="Lomheim L."/>
            <person name="Wishart D.S."/>
            <person name="Edwards E.A."/>
        </authorList>
    </citation>
    <scope>NUCLEOTIDE SEQUENCE [LARGE SCALE GENOMIC DNA]</scope>
    <source>
        <strain evidence="2 3">12DCA</strain>
    </source>
</reference>
<dbReference type="EMBL" id="CP046996">
    <property type="protein sequence ID" value="QGZ99488.1"/>
    <property type="molecule type" value="Genomic_DNA"/>
</dbReference>
<evidence type="ECO:0000256" key="1">
    <source>
        <dbReference type="SAM" id="Phobius"/>
    </source>
</evidence>
<dbReference type="AlphaFoldDB" id="A0A857DG16"/>
<feature type="transmembrane region" description="Helical" evidence="1">
    <location>
        <begin position="186"/>
        <end position="208"/>
    </location>
</feature>
<feature type="transmembrane region" description="Helical" evidence="1">
    <location>
        <begin position="117"/>
        <end position="138"/>
    </location>
</feature>
<organism evidence="2 3">
    <name type="scientific">Dehalobacter restrictus</name>
    <dbReference type="NCBI Taxonomy" id="55583"/>
    <lineage>
        <taxon>Bacteria</taxon>
        <taxon>Bacillati</taxon>
        <taxon>Bacillota</taxon>
        <taxon>Clostridia</taxon>
        <taxon>Eubacteriales</taxon>
        <taxon>Desulfitobacteriaceae</taxon>
        <taxon>Dehalobacter</taxon>
    </lineage>
</organism>
<evidence type="ECO:0000313" key="3">
    <source>
        <dbReference type="Proteomes" id="UP000430508"/>
    </source>
</evidence>
<keyword evidence="1" id="KW-1133">Transmembrane helix</keyword>
<dbReference type="PANTHER" id="PTHR37814:SF1">
    <property type="entry name" value="MEMBRANE PROTEIN"/>
    <property type="match status" value="1"/>
</dbReference>
<feature type="transmembrane region" description="Helical" evidence="1">
    <location>
        <begin position="326"/>
        <end position="345"/>
    </location>
</feature>
<feature type="transmembrane region" description="Helical" evidence="1">
    <location>
        <begin position="220"/>
        <end position="249"/>
    </location>
</feature>
<evidence type="ECO:0008006" key="4">
    <source>
        <dbReference type="Google" id="ProtNLM"/>
    </source>
</evidence>
<evidence type="ECO:0000313" key="2">
    <source>
        <dbReference type="EMBL" id="QGZ99488.1"/>
    </source>
</evidence>
<protein>
    <recommendedName>
        <fullName evidence="4">Transporter</fullName>
    </recommendedName>
</protein>
<sequence>MKNTKQFSTVSIAAAFIGTIVGAGFATGQEVLQFFTVFGIKSFAGIAVCTVLFCYFGILIMRISREQNADSHLELVRFTFGKPLCILMDWFITLSFLGVLIVMAAGSGAVVEEQLGFSPLLGSITVILLSFLTVISGVRNVIRAIGLVVPFLLLAVFSVAIISIVLDPITPSKIALLGSLESPTASHWSTAAILYVSYNIVLSVAILSPLGVEGRSEKSLVWGGLLGGLGLGAGILAINLAIICGSPEILPFQVPMVFLATRLNPLVGYAYGLILLLEIYTTAVSILYGFTARIAYDNKQRILGATLASIGAIIAAQYGFSAAVSAIYPLIGFAGLIFLGGLLFTQFRDSFSSLFKPGKFK</sequence>
<accession>A0A857DG16</accession>
<feature type="transmembrane region" description="Helical" evidence="1">
    <location>
        <begin position="145"/>
        <end position="166"/>
    </location>
</feature>
<proteinExistence type="predicted"/>
<dbReference type="PANTHER" id="PTHR37814">
    <property type="entry name" value="CONSERVED MEMBRANE PROTEIN"/>
    <property type="match status" value="1"/>
</dbReference>
<dbReference type="RefSeq" id="WP_019226619.1">
    <property type="nucleotide sequence ID" value="NZ_CP046996.1"/>
</dbReference>
<feature type="transmembrane region" description="Helical" evidence="1">
    <location>
        <begin position="42"/>
        <end position="63"/>
    </location>
</feature>
<name>A0A857DG16_9FIRM</name>
<keyword evidence="1" id="KW-0472">Membrane</keyword>